<accession>A0A8S9KZW9</accession>
<organism evidence="2 3">
    <name type="scientific">Brassica cretica</name>
    <name type="common">Mustard</name>
    <dbReference type="NCBI Taxonomy" id="69181"/>
    <lineage>
        <taxon>Eukaryota</taxon>
        <taxon>Viridiplantae</taxon>
        <taxon>Streptophyta</taxon>
        <taxon>Embryophyta</taxon>
        <taxon>Tracheophyta</taxon>
        <taxon>Spermatophyta</taxon>
        <taxon>Magnoliopsida</taxon>
        <taxon>eudicotyledons</taxon>
        <taxon>Gunneridae</taxon>
        <taxon>Pentapetalae</taxon>
        <taxon>rosids</taxon>
        <taxon>malvids</taxon>
        <taxon>Brassicales</taxon>
        <taxon>Brassicaceae</taxon>
        <taxon>Brassiceae</taxon>
        <taxon>Brassica</taxon>
    </lineage>
</organism>
<dbReference type="Proteomes" id="UP000712281">
    <property type="component" value="Unassembled WGS sequence"/>
</dbReference>
<evidence type="ECO:0000313" key="3">
    <source>
        <dbReference type="Proteomes" id="UP000712281"/>
    </source>
</evidence>
<gene>
    <name evidence="2" type="ORF">F2Q68_00011450</name>
</gene>
<feature type="region of interest" description="Disordered" evidence="1">
    <location>
        <begin position="52"/>
        <end position="103"/>
    </location>
</feature>
<dbReference type="AlphaFoldDB" id="A0A8S9KZW9"/>
<reference evidence="2" key="1">
    <citation type="submission" date="2019-12" db="EMBL/GenBank/DDBJ databases">
        <title>Genome sequencing and annotation of Brassica cretica.</title>
        <authorList>
            <person name="Studholme D.J."/>
            <person name="Sarris P.F."/>
        </authorList>
    </citation>
    <scope>NUCLEOTIDE SEQUENCE</scope>
    <source>
        <strain evidence="2">PFS-001/15</strain>
        <tissue evidence="2">Leaf</tissue>
    </source>
</reference>
<evidence type="ECO:0000313" key="2">
    <source>
        <dbReference type="EMBL" id="KAF2599307.1"/>
    </source>
</evidence>
<sequence length="121" mass="13391">MASPLILDLLNIVNLDSGELLAVKQRARGAAECNGRVPLTLTETQATKSYLQHKNNNNKRATQSFKTSSNQTTSAHKDSGNQRLIPPYKSKINQSTTPLPNFSSIREDLTVGFTKHSRQHC</sequence>
<comment type="caution">
    <text evidence="2">The sequence shown here is derived from an EMBL/GenBank/DDBJ whole genome shotgun (WGS) entry which is preliminary data.</text>
</comment>
<evidence type="ECO:0000256" key="1">
    <source>
        <dbReference type="SAM" id="MobiDB-lite"/>
    </source>
</evidence>
<feature type="compositionally biased region" description="Polar residues" evidence="1">
    <location>
        <begin position="91"/>
        <end position="103"/>
    </location>
</feature>
<protein>
    <submittedName>
        <fullName evidence="2">Uncharacterized protein</fullName>
    </submittedName>
</protein>
<name>A0A8S9KZW9_BRACR</name>
<proteinExistence type="predicted"/>
<feature type="compositionally biased region" description="Polar residues" evidence="1">
    <location>
        <begin position="52"/>
        <end position="74"/>
    </location>
</feature>
<dbReference type="EMBL" id="QGKW02000717">
    <property type="protein sequence ID" value="KAF2599307.1"/>
    <property type="molecule type" value="Genomic_DNA"/>
</dbReference>